<gene>
    <name evidence="1" type="ORF">ASZ90_009490</name>
</gene>
<accession>A0A0W8FIN3</accession>
<dbReference type="AlphaFoldDB" id="A0A0W8FIN3"/>
<name>A0A0W8FIN3_9ZZZZ</name>
<dbReference type="InterPro" id="IPR003745">
    <property type="entry name" value="DUF166"/>
</dbReference>
<protein>
    <recommendedName>
        <fullName evidence="2">Thymidylate synthase</fullName>
    </recommendedName>
</protein>
<proteinExistence type="predicted"/>
<sequence>MKIGIVSDGKFGDRAFEIIGERFLVEWIAVPFPGSPVVDDVELDLPECDLYISYARHPDIALAVIEKGVPTILGISFGPGFLRQAREKNEQVVAPITMCSLEEGTGSETIDTFARAFGRPAFDLDIRDGRIIRAGVVRGSPCGSTRAAAEVIGEPIAPETLRHFGLRICHFCRAPRFGRTCDKELSGLLHIRELVRAVLQSPEPVRERISEFAAEIEALCEEREKQVSAV</sequence>
<evidence type="ECO:0000313" key="1">
    <source>
        <dbReference type="EMBL" id="KUG20764.1"/>
    </source>
</evidence>
<dbReference type="Pfam" id="PF02593">
    <property type="entry name" value="DUF166"/>
    <property type="match status" value="1"/>
</dbReference>
<dbReference type="EMBL" id="LNQE01001145">
    <property type="protein sequence ID" value="KUG20764.1"/>
    <property type="molecule type" value="Genomic_DNA"/>
</dbReference>
<comment type="caution">
    <text evidence="1">The sequence shown here is derived from an EMBL/GenBank/DDBJ whole genome shotgun (WGS) entry which is preliminary data.</text>
</comment>
<organism evidence="1">
    <name type="scientific">hydrocarbon metagenome</name>
    <dbReference type="NCBI Taxonomy" id="938273"/>
    <lineage>
        <taxon>unclassified sequences</taxon>
        <taxon>metagenomes</taxon>
        <taxon>ecological metagenomes</taxon>
    </lineage>
</organism>
<evidence type="ECO:0008006" key="2">
    <source>
        <dbReference type="Google" id="ProtNLM"/>
    </source>
</evidence>
<reference evidence="1" key="1">
    <citation type="journal article" date="2015" name="Proc. Natl. Acad. Sci. U.S.A.">
        <title>Networks of energetic and metabolic interactions define dynamics in microbial communities.</title>
        <authorList>
            <person name="Embree M."/>
            <person name="Liu J.K."/>
            <person name="Al-Bassam M.M."/>
            <person name="Zengler K."/>
        </authorList>
    </citation>
    <scope>NUCLEOTIDE SEQUENCE</scope>
</reference>